<dbReference type="EMBL" id="JADGMS010000008">
    <property type="protein sequence ID" value="KAF9676515.1"/>
    <property type="molecule type" value="Genomic_DNA"/>
</dbReference>
<sequence>MVVKMMRWPPWPPLSSRKFEAKVIIHKLQGLNLVQDGEQDNDESKKRLVVEMKWKGQKGIALRRSAKRNFTEEGGFCGDGVFEWNEEFNSVCNLSGNKDGVFLPWEIVFAVFIGFKQGPGNKALLVGTATLNLAEYASIAKEREVEIDVPLTVHNGTVEGTPLLHLSIMLMELRTIQEPLQAVHRVIETAPPSPSSLETLSPRRDEFSVIKAGLRKVKSFQVAKKACHEENNYDRCCIRNEDAEDNYPFDTDSLDNDGESEESNWDSSAQLSFNYETLGHANKAGGCKQATTNSEDESWIYYNHHKQDMGSLYVESSTPSDHEQSFRQSSIRGILAWRKRKLSFISAKPKSKGEPLLKKDCGEEGGDDIDFDRRQLSSSDESSSGWNKLEEGSTTTRSSFSEFGDDKFAVGSWETKEVISRDGHLKLQAQVFFASIDQRSERAAGESACTALVAVIANWLQSNQYEVPIKSEFDSLIRVGSLEWRNLCEKEDYRERFPDKHFDLETILQAKIRPLSVVPEKSFIGFFHPEGLEEGDFDFLHGAMSFDSIWQEINHHGLDLSSNCDPFVYIVSWNDHFFVLKVEQDAYYIIDTLGERLYEGCNQAYVLKFDKDTTIRKLPKEIKELDEKTAGNKVQQSSSKGKTRAERSPPSSPNEAEKTQMEEEIVCKGKESCKEYIKSFLAAIPIRELQADIKKGLMATTPLHHRLQIELHYTQLTQPLDENSSRDSFSSLCTRMHRSASSTRASDGFLISMEPAADVSSPLKTTDYIELPTHDLISDVTKKDLAWHHKSMGENAVHLIPVVLILCALTLWIFSHPYKL</sequence>
<dbReference type="OrthoDB" id="733571at2759"/>
<dbReference type="PANTHER" id="PTHR31182:SF23">
    <property type="entry name" value="SPLICING FACTOR 3A SUBUNIT"/>
    <property type="match status" value="1"/>
</dbReference>
<keyword evidence="2" id="KW-0812">Transmembrane</keyword>
<dbReference type="Proteomes" id="UP000657918">
    <property type="component" value="Chromosome 8"/>
</dbReference>
<dbReference type="PROSITE" id="PS51840">
    <property type="entry name" value="C2_NT"/>
    <property type="match status" value="1"/>
</dbReference>
<comment type="caution">
    <text evidence="4">The sequence shown here is derived from an EMBL/GenBank/DDBJ whole genome shotgun (WGS) entry which is preliminary data.</text>
</comment>
<feature type="region of interest" description="Disordered" evidence="1">
    <location>
        <begin position="626"/>
        <end position="661"/>
    </location>
</feature>
<evidence type="ECO:0000256" key="1">
    <source>
        <dbReference type="SAM" id="MobiDB-lite"/>
    </source>
</evidence>
<gene>
    <name evidence="4" type="ORF">SADUNF_Sadunf08G0009900</name>
</gene>
<evidence type="ECO:0000313" key="4">
    <source>
        <dbReference type="EMBL" id="KAF9676515.1"/>
    </source>
</evidence>
<dbReference type="InterPro" id="IPR019448">
    <property type="entry name" value="NT-C2"/>
</dbReference>
<feature type="transmembrane region" description="Helical" evidence="2">
    <location>
        <begin position="796"/>
        <end position="814"/>
    </location>
</feature>
<feature type="domain" description="C2 NT-type" evidence="3">
    <location>
        <begin position="9"/>
        <end position="172"/>
    </location>
</feature>
<feature type="compositionally biased region" description="Basic and acidic residues" evidence="1">
    <location>
        <begin position="351"/>
        <end position="362"/>
    </location>
</feature>
<feature type="region of interest" description="Disordered" evidence="1">
    <location>
        <begin position="351"/>
        <end position="399"/>
    </location>
</feature>
<keyword evidence="2" id="KW-1133">Transmembrane helix</keyword>
<protein>
    <recommendedName>
        <fullName evidence="3">C2 NT-type domain-containing protein</fullName>
    </recommendedName>
</protein>
<organism evidence="4 5">
    <name type="scientific">Salix dunnii</name>
    <dbReference type="NCBI Taxonomy" id="1413687"/>
    <lineage>
        <taxon>Eukaryota</taxon>
        <taxon>Viridiplantae</taxon>
        <taxon>Streptophyta</taxon>
        <taxon>Embryophyta</taxon>
        <taxon>Tracheophyta</taxon>
        <taxon>Spermatophyta</taxon>
        <taxon>Magnoliopsida</taxon>
        <taxon>eudicotyledons</taxon>
        <taxon>Gunneridae</taxon>
        <taxon>Pentapetalae</taxon>
        <taxon>rosids</taxon>
        <taxon>fabids</taxon>
        <taxon>Malpighiales</taxon>
        <taxon>Salicaceae</taxon>
        <taxon>Saliceae</taxon>
        <taxon>Salix</taxon>
    </lineage>
</organism>
<name>A0A835JS67_9ROSI</name>
<evidence type="ECO:0000259" key="3">
    <source>
        <dbReference type="PROSITE" id="PS51840"/>
    </source>
</evidence>
<evidence type="ECO:0000313" key="5">
    <source>
        <dbReference type="Proteomes" id="UP000657918"/>
    </source>
</evidence>
<dbReference type="Pfam" id="PF10358">
    <property type="entry name" value="NT-C2"/>
    <property type="match status" value="1"/>
</dbReference>
<dbReference type="PANTHER" id="PTHR31182">
    <property type="entry name" value="C2 NT-TYPE DOMAIN-CONTAINING PROTEIN"/>
    <property type="match status" value="1"/>
</dbReference>
<evidence type="ECO:0000256" key="2">
    <source>
        <dbReference type="SAM" id="Phobius"/>
    </source>
</evidence>
<dbReference type="AlphaFoldDB" id="A0A835JS67"/>
<keyword evidence="5" id="KW-1185">Reference proteome</keyword>
<reference evidence="4 5" key="1">
    <citation type="submission" date="2020-10" db="EMBL/GenBank/DDBJ databases">
        <title>Plant Genome Project.</title>
        <authorList>
            <person name="Zhang R.-G."/>
        </authorList>
    </citation>
    <scope>NUCLEOTIDE SEQUENCE [LARGE SCALE GENOMIC DNA]</scope>
    <source>
        <strain evidence="4">FAFU-HL-1</strain>
        <tissue evidence="4">Leaf</tissue>
    </source>
</reference>
<accession>A0A835JS67</accession>
<keyword evidence="2" id="KW-0472">Membrane</keyword>
<proteinExistence type="predicted"/>